<protein>
    <recommendedName>
        <fullName evidence="6">Cytochrome P450</fullName>
    </recommendedName>
</protein>
<keyword evidence="3" id="KW-1133">Transmembrane helix</keyword>
<dbReference type="EMBL" id="ASPP01022380">
    <property type="protein sequence ID" value="ETO11517.1"/>
    <property type="molecule type" value="Genomic_DNA"/>
</dbReference>
<accession>X6MDM0</accession>
<keyword evidence="2" id="KW-0479">Metal-binding</keyword>
<sequence length="218" mass="25396">MIIAGRDTTRTLLSWFLYAIYDKPDIKAKIMQEINNMVFFFFFNLLSPLCGVMEYTALLYAKKKKKRLKYLEAVLLETLRLFPPVPILARMAKKDVELPGGKDEKKYTIREGNMVMIHVWSQARNPKYFEDPSKFDPMRWYEQGVAAFPPHMFPQFNIAPRLCLGRTFALLEAKIFACHFLKTFDYTPVDTEEPRVEGGPILNMTDGYRVHLTPLKQA</sequence>
<organism evidence="4 5">
    <name type="scientific">Reticulomyxa filosa</name>
    <dbReference type="NCBI Taxonomy" id="46433"/>
    <lineage>
        <taxon>Eukaryota</taxon>
        <taxon>Sar</taxon>
        <taxon>Rhizaria</taxon>
        <taxon>Retaria</taxon>
        <taxon>Foraminifera</taxon>
        <taxon>Monothalamids</taxon>
        <taxon>Reticulomyxidae</taxon>
        <taxon>Reticulomyxa</taxon>
    </lineage>
</organism>
<evidence type="ECO:0008006" key="6">
    <source>
        <dbReference type="Google" id="ProtNLM"/>
    </source>
</evidence>
<keyword evidence="2" id="KW-0408">Iron</keyword>
<dbReference type="AlphaFoldDB" id="X6MDM0"/>
<evidence type="ECO:0000256" key="1">
    <source>
        <dbReference type="ARBA" id="ARBA00010617"/>
    </source>
</evidence>
<dbReference type="PRINTS" id="PR00463">
    <property type="entry name" value="EP450I"/>
</dbReference>
<dbReference type="SUPFAM" id="SSF48264">
    <property type="entry name" value="Cytochrome P450"/>
    <property type="match status" value="1"/>
</dbReference>
<dbReference type="OMA" id="MIFAGNE"/>
<reference evidence="4 5" key="1">
    <citation type="journal article" date="2013" name="Curr. Biol.">
        <title>The Genome of the Foraminiferan Reticulomyxa filosa.</title>
        <authorList>
            <person name="Glockner G."/>
            <person name="Hulsmann N."/>
            <person name="Schleicher M."/>
            <person name="Noegel A.A."/>
            <person name="Eichinger L."/>
            <person name="Gallinger C."/>
            <person name="Pawlowski J."/>
            <person name="Sierra R."/>
            <person name="Euteneuer U."/>
            <person name="Pillet L."/>
            <person name="Moustafa A."/>
            <person name="Platzer M."/>
            <person name="Groth M."/>
            <person name="Szafranski K."/>
            <person name="Schliwa M."/>
        </authorList>
    </citation>
    <scope>NUCLEOTIDE SEQUENCE [LARGE SCALE GENOMIC DNA]</scope>
</reference>
<dbReference type="Pfam" id="PF00067">
    <property type="entry name" value="p450"/>
    <property type="match status" value="1"/>
</dbReference>
<gene>
    <name evidence="4" type="ORF">RFI_25859</name>
</gene>
<comment type="cofactor">
    <cofactor evidence="2">
        <name>heme</name>
        <dbReference type="ChEBI" id="CHEBI:30413"/>
    </cofactor>
</comment>
<evidence type="ECO:0000313" key="5">
    <source>
        <dbReference type="Proteomes" id="UP000023152"/>
    </source>
</evidence>
<dbReference type="GO" id="GO:0020037">
    <property type="term" value="F:heme binding"/>
    <property type="evidence" value="ECO:0007669"/>
    <property type="project" value="InterPro"/>
</dbReference>
<dbReference type="InterPro" id="IPR002401">
    <property type="entry name" value="Cyt_P450_E_grp-I"/>
</dbReference>
<feature type="transmembrane region" description="Helical" evidence="3">
    <location>
        <begin position="37"/>
        <end position="61"/>
    </location>
</feature>
<dbReference type="OrthoDB" id="1470350at2759"/>
<name>X6MDM0_RETFI</name>
<dbReference type="PRINTS" id="PR00385">
    <property type="entry name" value="P450"/>
</dbReference>
<evidence type="ECO:0000313" key="4">
    <source>
        <dbReference type="EMBL" id="ETO11517.1"/>
    </source>
</evidence>
<dbReference type="CDD" id="cd00302">
    <property type="entry name" value="cytochrome_P450"/>
    <property type="match status" value="1"/>
</dbReference>
<evidence type="ECO:0000256" key="2">
    <source>
        <dbReference type="PIRSR" id="PIRSR602401-1"/>
    </source>
</evidence>
<dbReference type="InterPro" id="IPR050121">
    <property type="entry name" value="Cytochrome_P450_monoxygenase"/>
</dbReference>
<comment type="caution">
    <text evidence="4">The sequence shown here is derived from an EMBL/GenBank/DDBJ whole genome shotgun (WGS) entry which is preliminary data.</text>
</comment>
<comment type="similarity">
    <text evidence="1">Belongs to the cytochrome P450 family.</text>
</comment>
<keyword evidence="2" id="KW-0349">Heme</keyword>
<evidence type="ECO:0000256" key="3">
    <source>
        <dbReference type="SAM" id="Phobius"/>
    </source>
</evidence>
<dbReference type="PANTHER" id="PTHR24305:SF166">
    <property type="entry name" value="CYTOCHROME P450 12A4, MITOCHONDRIAL-RELATED"/>
    <property type="match status" value="1"/>
</dbReference>
<dbReference type="Proteomes" id="UP000023152">
    <property type="component" value="Unassembled WGS sequence"/>
</dbReference>
<keyword evidence="3" id="KW-0472">Membrane</keyword>
<proteinExistence type="inferred from homology"/>
<keyword evidence="3" id="KW-0812">Transmembrane</keyword>
<dbReference type="PANTHER" id="PTHR24305">
    <property type="entry name" value="CYTOCHROME P450"/>
    <property type="match status" value="1"/>
</dbReference>
<keyword evidence="5" id="KW-1185">Reference proteome</keyword>
<dbReference type="InterPro" id="IPR001128">
    <property type="entry name" value="Cyt_P450"/>
</dbReference>
<feature type="binding site" description="axial binding residue" evidence="2">
    <location>
        <position position="163"/>
    </location>
    <ligand>
        <name>heme</name>
        <dbReference type="ChEBI" id="CHEBI:30413"/>
    </ligand>
    <ligandPart>
        <name>Fe</name>
        <dbReference type="ChEBI" id="CHEBI:18248"/>
    </ligandPart>
</feature>
<dbReference type="Gene3D" id="1.10.630.10">
    <property type="entry name" value="Cytochrome P450"/>
    <property type="match status" value="1"/>
</dbReference>
<dbReference type="GO" id="GO:0005506">
    <property type="term" value="F:iron ion binding"/>
    <property type="evidence" value="ECO:0007669"/>
    <property type="project" value="InterPro"/>
</dbReference>
<dbReference type="GO" id="GO:0004497">
    <property type="term" value="F:monooxygenase activity"/>
    <property type="evidence" value="ECO:0007669"/>
    <property type="project" value="InterPro"/>
</dbReference>
<dbReference type="InterPro" id="IPR036396">
    <property type="entry name" value="Cyt_P450_sf"/>
</dbReference>
<dbReference type="GO" id="GO:0016705">
    <property type="term" value="F:oxidoreductase activity, acting on paired donors, with incorporation or reduction of molecular oxygen"/>
    <property type="evidence" value="ECO:0007669"/>
    <property type="project" value="InterPro"/>
</dbReference>